<protein>
    <recommendedName>
        <fullName evidence="7">Ankyrin</fullName>
    </recommendedName>
</protein>
<keyword evidence="1" id="KW-0677">Repeat</keyword>
<dbReference type="Pfam" id="PF12796">
    <property type="entry name" value="Ank_2"/>
    <property type="match status" value="3"/>
</dbReference>
<feature type="repeat" description="ANK" evidence="3">
    <location>
        <begin position="1291"/>
        <end position="1323"/>
    </location>
</feature>
<keyword evidence="2 3" id="KW-0040">ANK repeat</keyword>
<dbReference type="InterPro" id="IPR036770">
    <property type="entry name" value="Ankyrin_rpt-contain_sf"/>
</dbReference>
<dbReference type="SUPFAM" id="SSF48403">
    <property type="entry name" value="Ankyrin repeat"/>
    <property type="match status" value="3"/>
</dbReference>
<sequence length="1518" mass="168435">MLGILDSQPPMEDVQQDEKAQGTDPQSRLRRRLLLKSEGVDGNRQQVDVDVVHVASICQENDMHALEDLIPSVTTERREFIFQFEAASLLVGNLTQQSLEQHAVHLLSDLTALQTPDKSERRAMIFVAYDLGALVIKTALSLSVNSHNEYSKIFDNAALFIFSGCPQRSSNFQEMEVKLFEFLSAAKNIDSRHLGSTSIHHLAKSIVQSTEVFIGSKITLWSRIISLYANEAKSGKIHSAFDYFTATLGVPPETIVQEQHGNDSAQRFPSLPRLISFRSEHWIPHTEWIPMGKMLLARSSPHYQLQAQTSPLFASHPVLDNPIYIEWSEFAGPQVLYISGDSYDLTHEAADQIIYGGWTEKSCLNIFDSMKGYNVGPDTLILLHDLDECSKESRAEFLEYVRYLSDVSEQPLKILITSRKPNALLTELQNWPKVDLDDPRCDIAANADRTASLLTVTGMKENQKKEIIDNLARLSQMDKPNLQISLKLIQDHTGWPQDPSFESLTSFIHMLSCVSFNDTPECILDKILRFNSDAEGFAWALGWLICSSRPLTQGEFMDIMFKRPNQHIADIESLEPPSPVASEKMWCRLKSWIRGVADFTHNQITIRRGVRDLLREDTEAHKFIWNEVKRSAHRTMAEFCLDHISLPHTQGILDTLYRQNEQQHLLKTQTTILPDGRSITLKTQTPILPDGRSITLYAVQSLPYHLSKCLDNYGAEDICSKLINPDNQSFFMWAKVYWAMSNPFSRNFKVAFRSPLPILVSFDMLSYEDIKEESDSSREECFITAAGSGRDTMVTKFLEDSVALPISVLADALAAAIQSKYEYLALGIARTILTTSEKEEKSLVWRESEIWAAIWLNMDKLMDMMLQNGASTKLSATNYCPSALYMASRFGHASICRALLDRGADRDIQSESEYGALTAGVRNGHMSILQEFIRNDDSYVKSKQPNELLNHASLRGNFAIVKTLLELKIDPNGLAPNELFRDNDPCAALPQACAKNNPRTVKILLEYKADPNVRWPRYSALTPLWFATVWGPHPQCVQHLVEHGVDLNNKHASPPLLVGIATKNNGGKDMIKVCAIMRSGNLPVQLDRGDENGETALMIATQNKNLPFVQWLLENGADVNGLNNMKQSALHFAIQAGNTAIIQEILARQPNFDVIDGPSKKTILQSALHEPAILSMLLAAGADPECVNAAGDTLINAAVLSRKSDVVSLLIEQNVNIEHPDSSGRAPILAAVSYVQDASLVRLLAEGGAKLSGVDVNGRSLLHLAIDGPPEIIKILLEFGKYIRPNQEDSKKRTPLMTATCTSNLECLKLLIKAGADVNALDSAERSVLHYAVSENNDKLVSLLLSETNINTHHMDPVMGTPLHEACRKANVDIVNALLHHGADVNSIATKFPRCTPLMAVLLPYNRLSRSEKGETIDQIARTLVHLGADIKATAKNSALYNAIMAACLGATASTINFLLDEGASSQLANPISGRLPLHFAAANGIQNFQAVLLAYRILVVILGEAVSTGHQFGNSTA</sequence>
<dbReference type="PANTHER" id="PTHR24198:SF165">
    <property type="entry name" value="ANKYRIN REPEAT-CONTAINING PROTEIN-RELATED"/>
    <property type="match status" value="1"/>
</dbReference>
<evidence type="ECO:0008006" key="7">
    <source>
        <dbReference type="Google" id="ProtNLM"/>
    </source>
</evidence>
<evidence type="ECO:0000256" key="1">
    <source>
        <dbReference type="ARBA" id="ARBA00022737"/>
    </source>
</evidence>
<feature type="region of interest" description="Disordered" evidence="4">
    <location>
        <begin position="1"/>
        <end position="27"/>
    </location>
</feature>
<organism evidence="5 6">
    <name type="scientific">Trichoderma simmonsii</name>
    <dbReference type="NCBI Taxonomy" id="1491479"/>
    <lineage>
        <taxon>Eukaryota</taxon>
        <taxon>Fungi</taxon>
        <taxon>Dikarya</taxon>
        <taxon>Ascomycota</taxon>
        <taxon>Pezizomycotina</taxon>
        <taxon>Sordariomycetes</taxon>
        <taxon>Hypocreomycetidae</taxon>
        <taxon>Hypocreales</taxon>
        <taxon>Hypocreaceae</taxon>
        <taxon>Trichoderma</taxon>
    </lineage>
</organism>
<dbReference type="Proteomes" id="UP000826661">
    <property type="component" value="Chromosome II"/>
</dbReference>
<name>A0A8G0L6K2_9HYPO</name>
<evidence type="ECO:0000313" key="5">
    <source>
        <dbReference type="EMBL" id="QYS96681.1"/>
    </source>
</evidence>
<dbReference type="PROSITE" id="PS50088">
    <property type="entry name" value="ANK_REPEAT"/>
    <property type="match status" value="4"/>
</dbReference>
<dbReference type="EMBL" id="CP075865">
    <property type="protein sequence ID" value="QYS96681.1"/>
    <property type="molecule type" value="Genomic_DNA"/>
</dbReference>
<gene>
    <name evidence="5" type="ORF">H0G86_003921</name>
</gene>
<feature type="repeat" description="ANK" evidence="3">
    <location>
        <begin position="1092"/>
        <end position="1124"/>
    </location>
</feature>
<accession>A0A8G0L6K2</accession>
<feature type="repeat" description="ANK" evidence="3">
    <location>
        <begin position="882"/>
        <end position="911"/>
    </location>
</feature>
<dbReference type="Gene3D" id="1.25.40.20">
    <property type="entry name" value="Ankyrin repeat-containing domain"/>
    <property type="match status" value="4"/>
</dbReference>
<keyword evidence="6" id="KW-1185">Reference proteome</keyword>
<proteinExistence type="predicted"/>
<feature type="repeat" description="ANK" evidence="3">
    <location>
        <begin position="1361"/>
        <end position="1390"/>
    </location>
</feature>
<dbReference type="SMART" id="SM00248">
    <property type="entry name" value="ANK"/>
    <property type="match status" value="17"/>
</dbReference>
<reference evidence="5 6" key="1">
    <citation type="journal article" date="2021" name="BMC Genomics">
        <title>Telomere-to-telomere genome assembly of asparaginase-producing Trichoderma simmonsii.</title>
        <authorList>
            <person name="Chung D."/>
            <person name="Kwon Y.M."/>
            <person name="Yang Y."/>
        </authorList>
    </citation>
    <scope>NUCLEOTIDE SEQUENCE [LARGE SCALE GENOMIC DNA]</scope>
    <source>
        <strain evidence="5 6">GH-Sj1</strain>
    </source>
</reference>
<dbReference type="PANTHER" id="PTHR24198">
    <property type="entry name" value="ANKYRIN REPEAT AND PROTEIN KINASE DOMAIN-CONTAINING PROTEIN"/>
    <property type="match status" value="1"/>
</dbReference>
<evidence type="ECO:0000256" key="2">
    <source>
        <dbReference type="ARBA" id="ARBA00023043"/>
    </source>
</evidence>
<evidence type="ECO:0000256" key="3">
    <source>
        <dbReference type="PROSITE-ProRule" id="PRU00023"/>
    </source>
</evidence>
<dbReference type="InterPro" id="IPR002110">
    <property type="entry name" value="Ankyrin_rpt"/>
</dbReference>
<evidence type="ECO:0000256" key="4">
    <source>
        <dbReference type="SAM" id="MobiDB-lite"/>
    </source>
</evidence>
<evidence type="ECO:0000313" key="6">
    <source>
        <dbReference type="Proteomes" id="UP000826661"/>
    </source>
</evidence>
<dbReference type="PROSITE" id="PS50297">
    <property type="entry name" value="ANK_REP_REGION"/>
    <property type="match status" value="3"/>
</dbReference>
<dbReference type="Pfam" id="PF00023">
    <property type="entry name" value="Ank"/>
    <property type="match status" value="2"/>
</dbReference>